<dbReference type="AlphaFoldDB" id="A0AAD5N8F6"/>
<name>A0AAD5N8F6_PARTN</name>
<keyword evidence="1" id="KW-1133">Transmembrane helix</keyword>
<keyword evidence="1" id="KW-0472">Membrane</keyword>
<comment type="caution">
    <text evidence="2">The sequence shown here is derived from an EMBL/GenBank/DDBJ whole genome shotgun (WGS) entry which is preliminary data.</text>
</comment>
<gene>
    <name evidence="2" type="ORF">KIN20_021923</name>
</gene>
<sequence>MEFSSCPNLACTAMYKFYLSLPSHCLSLVVFEDSSSCKTVMCNCYFFALPPKLFMLKNPKCRYFPVKYHHFNPLSTTRFLAFFEGLMIFAKSILEILILCFAFTATALQKSFSGNEYAFGIIEIQAF</sequence>
<keyword evidence="3" id="KW-1185">Reference proteome</keyword>
<accession>A0AAD5N8F6</accession>
<proteinExistence type="predicted"/>
<evidence type="ECO:0000256" key="1">
    <source>
        <dbReference type="SAM" id="Phobius"/>
    </source>
</evidence>
<keyword evidence="1" id="KW-0812">Transmembrane</keyword>
<reference evidence="2" key="1">
    <citation type="submission" date="2021-06" db="EMBL/GenBank/DDBJ databases">
        <title>Parelaphostrongylus tenuis whole genome reference sequence.</title>
        <authorList>
            <person name="Garwood T.J."/>
            <person name="Larsen P.A."/>
            <person name="Fountain-Jones N.M."/>
            <person name="Garbe J.R."/>
            <person name="Macchietto M.G."/>
            <person name="Kania S.A."/>
            <person name="Gerhold R.W."/>
            <person name="Richards J.E."/>
            <person name="Wolf T.M."/>
        </authorList>
    </citation>
    <scope>NUCLEOTIDE SEQUENCE</scope>
    <source>
        <strain evidence="2">MNPRO001-30</strain>
        <tissue evidence="2">Meninges</tissue>
    </source>
</reference>
<feature type="transmembrane region" description="Helical" evidence="1">
    <location>
        <begin position="79"/>
        <end position="103"/>
    </location>
</feature>
<dbReference type="EMBL" id="JAHQIW010004431">
    <property type="protein sequence ID" value="KAJ1362389.1"/>
    <property type="molecule type" value="Genomic_DNA"/>
</dbReference>
<dbReference type="Proteomes" id="UP001196413">
    <property type="component" value="Unassembled WGS sequence"/>
</dbReference>
<organism evidence="2 3">
    <name type="scientific">Parelaphostrongylus tenuis</name>
    <name type="common">Meningeal worm</name>
    <dbReference type="NCBI Taxonomy" id="148309"/>
    <lineage>
        <taxon>Eukaryota</taxon>
        <taxon>Metazoa</taxon>
        <taxon>Ecdysozoa</taxon>
        <taxon>Nematoda</taxon>
        <taxon>Chromadorea</taxon>
        <taxon>Rhabditida</taxon>
        <taxon>Rhabditina</taxon>
        <taxon>Rhabditomorpha</taxon>
        <taxon>Strongyloidea</taxon>
        <taxon>Metastrongylidae</taxon>
        <taxon>Parelaphostrongylus</taxon>
    </lineage>
</organism>
<evidence type="ECO:0000313" key="2">
    <source>
        <dbReference type="EMBL" id="KAJ1362389.1"/>
    </source>
</evidence>
<protein>
    <submittedName>
        <fullName evidence="2">Uncharacterized protein</fullName>
    </submittedName>
</protein>
<evidence type="ECO:0000313" key="3">
    <source>
        <dbReference type="Proteomes" id="UP001196413"/>
    </source>
</evidence>